<dbReference type="GO" id="GO:0015074">
    <property type="term" value="P:DNA integration"/>
    <property type="evidence" value="ECO:0007669"/>
    <property type="project" value="UniProtKB-KW"/>
</dbReference>
<dbReference type="InterPro" id="IPR012337">
    <property type="entry name" value="RNaseH-like_sf"/>
</dbReference>
<evidence type="ECO:0000256" key="6">
    <source>
        <dbReference type="ARBA" id="ARBA00022801"/>
    </source>
</evidence>
<evidence type="ECO:0000256" key="2">
    <source>
        <dbReference type="ARBA" id="ARBA00022695"/>
    </source>
</evidence>
<dbReference type="GO" id="GO:0016787">
    <property type="term" value="F:hydrolase activity"/>
    <property type="evidence" value="ECO:0007669"/>
    <property type="project" value="UniProtKB-KW"/>
</dbReference>
<keyword evidence="11" id="KW-0233">DNA recombination</keyword>
<dbReference type="GO" id="GO:0003964">
    <property type="term" value="F:RNA-directed DNA polymerase activity"/>
    <property type="evidence" value="ECO:0007669"/>
    <property type="project" value="UniProtKB-KW"/>
</dbReference>
<evidence type="ECO:0000256" key="11">
    <source>
        <dbReference type="ARBA" id="ARBA00023172"/>
    </source>
</evidence>
<accession>A0A8H8A0T4</accession>
<dbReference type="Gene3D" id="3.30.420.10">
    <property type="entry name" value="Ribonuclease H-like superfamily/Ribonuclease H"/>
    <property type="match status" value="1"/>
</dbReference>
<sequence>MVTRPPSRPLVRRGGHLGRVHGHAAPSSEGGLGGLGGKKVSEEGGLGGLGGKVSEEGEVLPAWPAEAVLGKQKSPPGAGGKPPSSGKTPPGAKALLALGCRQWRLLLLNCDDAAERTAQFDGFDAAMAVGRGAVSVVVTWGDSGSGVSPLRRRRRGEGIVSGSIKGWAAKSRRDGRAPRCRDGAAAARQSSAAGGGAAEGCRKDAECHGGAVERRSWSALGEWSKGVFPRIPHFVVGRRGVVVYSGMPEGRLAINVQVTCQSSEHYTILARRQRNLYTITSLNEEAEEANAIKLVKGSLKQWHCWLGHPGSSTLAGMQRTGAVLGMEKTSRREHQGEERCQWCQQAKQTREAFSKERRDRENQQVLLVVSSDLCGPLTAARDGSRYSVTYTDEASNYTVLVNLKSNADTLKSFKDVLAWMKRAAGQKLKGLRSDGGGEYTSITFKKLFREQGIDYFITAPSTHQDNGGGGKEEQEYPGNNESY</sequence>
<dbReference type="PANTHER" id="PTHR42648">
    <property type="entry name" value="TRANSPOSASE, PUTATIVE-RELATED"/>
    <property type="match status" value="1"/>
</dbReference>
<dbReference type="Pfam" id="PF13976">
    <property type="entry name" value="gag_pre-integrs"/>
    <property type="match status" value="1"/>
</dbReference>
<keyword evidence="2" id="KW-0548">Nucleotidyltransferase</keyword>
<protein>
    <recommendedName>
        <fullName evidence="15">Integrase catalytic domain-containing protein</fullName>
    </recommendedName>
</protein>
<keyword evidence="6" id="KW-0378">Hydrolase</keyword>
<evidence type="ECO:0000256" key="12">
    <source>
        <dbReference type="ARBA" id="ARBA00048173"/>
    </source>
</evidence>
<dbReference type="InterPro" id="IPR025724">
    <property type="entry name" value="GAG-pre-integrase_dom"/>
</dbReference>
<dbReference type="GO" id="GO:0004519">
    <property type="term" value="F:endonuclease activity"/>
    <property type="evidence" value="ECO:0007669"/>
    <property type="project" value="UniProtKB-KW"/>
</dbReference>
<feature type="compositionally biased region" description="Basic residues" evidence="14">
    <location>
        <begin position="10"/>
        <end position="22"/>
    </location>
</feature>
<proteinExistence type="predicted"/>
<reference evidence="16 17" key="1">
    <citation type="journal article" name="Sci. Rep.">
        <title>Genome-scale phylogenetic analyses confirm Olpidium as the closest living zoosporic fungus to the non-flagellated, terrestrial fungi.</title>
        <authorList>
            <person name="Chang Y."/>
            <person name="Rochon D."/>
            <person name="Sekimoto S."/>
            <person name="Wang Y."/>
            <person name="Chovatia M."/>
            <person name="Sandor L."/>
            <person name="Salamov A."/>
            <person name="Grigoriev I.V."/>
            <person name="Stajich J.E."/>
            <person name="Spatafora J.W."/>
        </authorList>
    </citation>
    <scope>NUCLEOTIDE SEQUENCE [LARGE SCALE GENOMIC DNA]</scope>
    <source>
        <strain evidence="16">S191</strain>
    </source>
</reference>
<feature type="domain" description="Integrase catalytic" evidence="15">
    <location>
        <begin position="360"/>
        <end position="467"/>
    </location>
</feature>
<evidence type="ECO:0000256" key="3">
    <source>
        <dbReference type="ARBA" id="ARBA00022722"/>
    </source>
</evidence>
<evidence type="ECO:0000256" key="4">
    <source>
        <dbReference type="ARBA" id="ARBA00022723"/>
    </source>
</evidence>
<dbReference type="GO" id="GO:0032196">
    <property type="term" value="P:transposition"/>
    <property type="evidence" value="ECO:0007669"/>
    <property type="project" value="UniProtKB-KW"/>
</dbReference>
<evidence type="ECO:0000256" key="5">
    <source>
        <dbReference type="ARBA" id="ARBA00022759"/>
    </source>
</evidence>
<comment type="catalytic activity">
    <reaction evidence="13">
        <text>DNA(n) + a 2'-deoxyribonucleoside 5'-triphosphate = DNA(n+1) + diphosphate</text>
        <dbReference type="Rhea" id="RHEA:22508"/>
        <dbReference type="Rhea" id="RHEA-COMP:17339"/>
        <dbReference type="Rhea" id="RHEA-COMP:17340"/>
        <dbReference type="ChEBI" id="CHEBI:33019"/>
        <dbReference type="ChEBI" id="CHEBI:61560"/>
        <dbReference type="ChEBI" id="CHEBI:173112"/>
        <dbReference type="EC" id="2.7.7.7"/>
    </reaction>
</comment>
<evidence type="ECO:0000256" key="14">
    <source>
        <dbReference type="SAM" id="MobiDB-lite"/>
    </source>
</evidence>
<evidence type="ECO:0000259" key="15">
    <source>
        <dbReference type="PROSITE" id="PS50994"/>
    </source>
</evidence>
<keyword evidence="10" id="KW-0808">Transferase</keyword>
<feature type="compositionally biased region" description="Low complexity" evidence="14">
    <location>
        <begin position="70"/>
        <end position="92"/>
    </location>
</feature>
<keyword evidence="1" id="KW-0815">Transposition</keyword>
<evidence type="ECO:0000256" key="9">
    <source>
        <dbReference type="ARBA" id="ARBA00022918"/>
    </source>
</evidence>
<dbReference type="GO" id="GO:0003676">
    <property type="term" value="F:nucleic acid binding"/>
    <property type="evidence" value="ECO:0007669"/>
    <property type="project" value="InterPro"/>
</dbReference>
<keyword evidence="9" id="KW-0695">RNA-directed DNA polymerase</keyword>
<dbReference type="SUPFAM" id="SSF53098">
    <property type="entry name" value="Ribonuclease H-like"/>
    <property type="match status" value="1"/>
</dbReference>
<dbReference type="InterPro" id="IPR001584">
    <property type="entry name" value="Integrase_cat-core"/>
</dbReference>
<dbReference type="GO" id="GO:0003887">
    <property type="term" value="F:DNA-directed DNA polymerase activity"/>
    <property type="evidence" value="ECO:0007669"/>
    <property type="project" value="UniProtKB-KW"/>
</dbReference>
<keyword evidence="7" id="KW-0460">Magnesium</keyword>
<evidence type="ECO:0000313" key="16">
    <source>
        <dbReference type="EMBL" id="KAG5462880.1"/>
    </source>
</evidence>
<evidence type="ECO:0000313" key="17">
    <source>
        <dbReference type="Proteomes" id="UP000673691"/>
    </source>
</evidence>
<evidence type="ECO:0000256" key="13">
    <source>
        <dbReference type="ARBA" id="ARBA00049244"/>
    </source>
</evidence>
<feature type="region of interest" description="Disordered" evidence="14">
    <location>
        <begin position="171"/>
        <end position="202"/>
    </location>
</feature>
<dbReference type="EMBL" id="JAEFCI010001474">
    <property type="protein sequence ID" value="KAG5462880.1"/>
    <property type="molecule type" value="Genomic_DNA"/>
</dbReference>
<feature type="region of interest" description="Disordered" evidence="14">
    <location>
        <begin position="459"/>
        <end position="483"/>
    </location>
</feature>
<feature type="region of interest" description="Disordered" evidence="14">
    <location>
        <begin position="1"/>
        <end position="92"/>
    </location>
</feature>
<keyword evidence="17" id="KW-1185">Reference proteome</keyword>
<feature type="compositionally biased region" description="Low complexity" evidence="14">
    <location>
        <begin position="183"/>
        <end position="192"/>
    </location>
</feature>
<dbReference type="InterPro" id="IPR039537">
    <property type="entry name" value="Retrotran_Ty1/copia-like"/>
</dbReference>
<keyword evidence="8" id="KW-0229">DNA integration</keyword>
<dbReference type="GO" id="GO:0005634">
    <property type="term" value="C:nucleus"/>
    <property type="evidence" value="ECO:0007669"/>
    <property type="project" value="UniProtKB-ARBA"/>
</dbReference>
<dbReference type="GO" id="GO:0006310">
    <property type="term" value="P:DNA recombination"/>
    <property type="evidence" value="ECO:0007669"/>
    <property type="project" value="UniProtKB-KW"/>
</dbReference>
<keyword evidence="5" id="KW-0255">Endonuclease</keyword>
<dbReference type="OrthoDB" id="7691805at2759"/>
<name>A0A8H8A0T4_9FUNG</name>
<dbReference type="PANTHER" id="PTHR42648:SF11">
    <property type="entry name" value="TRANSPOSON TY4-P GAG-POL POLYPROTEIN"/>
    <property type="match status" value="1"/>
</dbReference>
<dbReference type="Proteomes" id="UP000673691">
    <property type="component" value="Unassembled WGS sequence"/>
</dbReference>
<comment type="caution">
    <text evidence="16">The sequence shown here is derived from an EMBL/GenBank/DDBJ whole genome shotgun (WGS) entry which is preliminary data.</text>
</comment>
<dbReference type="AlphaFoldDB" id="A0A8H8A0T4"/>
<dbReference type="GO" id="GO:0046872">
    <property type="term" value="F:metal ion binding"/>
    <property type="evidence" value="ECO:0007669"/>
    <property type="project" value="UniProtKB-KW"/>
</dbReference>
<comment type="catalytic activity">
    <reaction evidence="12">
        <text>DNA(n) + a 2'-deoxyribonucleoside 5'-triphosphate = DNA(n+1) + diphosphate</text>
        <dbReference type="Rhea" id="RHEA:22508"/>
        <dbReference type="Rhea" id="RHEA-COMP:17339"/>
        <dbReference type="Rhea" id="RHEA-COMP:17340"/>
        <dbReference type="ChEBI" id="CHEBI:33019"/>
        <dbReference type="ChEBI" id="CHEBI:61560"/>
        <dbReference type="ChEBI" id="CHEBI:173112"/>
        <dbReference type="EC" id="2.7.7.49"/>
    </reaction>
</comment>
<evidence type="ECO:0000256" key="7">
    <source>
        <dbReference type="ARBA" id="ARBA00022842"/>
    </source>
</evidence>
<keyword evidence="4" id="KW-0479">Metal-binding</keyword>
<evidence type="ECO:0000256" key="8">
    <source>
        <dbReference type="ARBA" id="ARBA00022908"/>
    </source>
</evidence>
<keyword evidence="3" id="KW-0540">Nuclease</keyword>
<feature type="compositionally biased region" description="Basic and acidic residues" evidence="14">
    <location>
        <begin position="171"/>
        <end position="182"/>
    </location>
</feature>
<evidence type="ECO:0000256" key="1">
    <source>
        <dbReference type="ARBA" id="ARBA00022578"/>
    </source>
</evidence>
<gene>
    <name evidence="16" type="ORF">BJ554DRAFT_3056</name>
</gene>
<organism evidence="16 17">
    <name type="scientific">Olpidium bornovanus</name>
    <dbReference type="NCBI Taxonomy" id="278681"/>
    <lineage>
        <taxon>Eukaryota</taxon>
        <taxon>Fungi</taxon>
        <taxon>Fungi incertae sedis</taxon>
        <taxon>Olpidiomycota</taxon>
        <taxon>Olpidiomycotina</taxon>
        <taxon>Olpidiomycetes</taxon>
        <taxon>Olpidiales</taxon>
        <taxon>Olpidiaceae</taxon>
        <taxon>Olpidium</taxon>
    </lineage>
</organism>
<keyword evidence="10" id="KW-0239">DNA-directed DNA polymerase</keyword>
<dbReference type="PROSITE" id="PS50994">
    <property type="entry name" value="INTEGRASE"/>
    <property type="match status" value="1"/>
</dbReference>
<evidence type="ECO:0000256" key="10">
    <source>
        <dbReference type="ARBA" id="ARBA00022932"/>
    </source>
</evidence>
<dbReference type="InterPro" id="IPR036397">
    <property type="entry name" value="RNaseH_sf"/>
</dbReference>